<evidence type="ECO:0000313" key="3">
    <source>
        <dbReference type="Proteomes" id="UP000315252"/>
    </source>
</evidence>
<feature type="domain" description="DUF5071" evidence="1">
    <location>
        <begin position="7"/>
        <end position="123"/>
    </location>
</feature>
<sequence>MQLELCIPKDKYDVAAVRRASSVGFPALNPVVPELLEWLQDYNWPVARHVSSLLAAAGPEVAPHIDDALNSDDAIWKFWIIENLAGKLRPTLWQKLYPTIQRIAEHPTAAEIEEEVHLAAKAALESRHKG</sequence>
<dbReference type="RefSeq" id="WP_142895843.1">
    <property type="nucleotide sequence ID" value="NZ_ML660053.1"/>
</dbReference>
<dbReference type="Proteomes" id="UP000315252">
    <property type="component" value="Unassembled WGS sequence"/>
</dbReference>
<dbReference type="CDD" id="cd11743">
    <property type="entry name" value="Cthe_2751_like"/>
    <property type="match status" value="1"/>
</dbReference>
<keyword evidence="3" id="KW-1185">Reference proteome</keyword>
<protein>
    <submittedName>
        <fullName evidence="2">DUF5071 domain-containing protein</fullName>
    </submittedName>
</protein>
<reference evidence="2 3" key="1">
    <citation type="submission" date="2019-06" db="EMBL/GenBank/DDBJ databases">
        <title>Whole genome sequence for Rhodospirillaceae sp. R148.</title>
        <authorList>
            <person name="Wang G."/>
        </authorList>
    </citation>
    <scope>NUCLEOTIDE SEQUENCE [LARGE SCALE GENOMIC DNA]</scope>
    <source>
        <strain evidence="2 3">R148</strain>
    </source>
</reference>
<dbReference type="InterPro" id="IPR031837">
    <property type="entry name" value="DUF5071"/>
</dbReference>
<dbReference type="InterPro" id="IPR038692">
    <property type="entry name" value="Cthe_2751_sf"/>
</dbReference>
<dbReference type="EMBL" id="VHSH01000002">
    <property type="protein sequence ID" value="TQV82213.1"/>
    <property type="molecule type" value="Genomic_DNA"/>
</dbReference>
<proteinExistence type="predicted"/>
<dbReference type="Gene3D" id="1.25.40.750">
    <property type="entry name" value="Domain of unknown function DUF5071"/>
    <property type="match status" value="1"/>
</dbReference>
<dbReference type="OrthoDB" id="1846249at2"/>
<evidence type="ECO:0000313" key="2">
    <source>
        <dbReference type="EMBL" id="TQV82213.1"/>
    </source>
</evidence>
<comment type="caution">
    <text evidence="2">The sequence shown here is derived from an EMBL/GenBank/DDBJ whole genome shotgun (WGS) entry which is preliminary data.</text>
</comment>
<gene>
    <name evidence="2" type="ORF">FKG95_08315</name>
</gene>
<accession>A0A545TYG4</accession>
<dbReference type="Pfam" id="PF16804">
    <property type="entry name" value="DUF5071"/>
    <property type="match status" value="1"/>
</dbReference>
<organism evidence="2 3">
    <name type="scientific">Denitrobaculum tricleocarpae</name>
    <dbReference type="NCBI Taxonomy" id="2591009"/>
    <lineage>
        <taxon>Bacteria</taxon>
        <taxon>Pseudomonadati</taxon>
        <taxon>Pseudomonadota</taxon>
        <taxon>Alphaproteobacteria</taxon>
        <taxon>Rhodospirillales</taxon>
        <taxon>Rhodospirillaceae</taxon>
        <taxon>Denitrobaculum</taxon>
    </lineage>
</organism>
<name>A0A545TYG4_9PROT</name>
<dbReference type="AlphaFoldDB" id="A0A545TYG4"/>
<evidence type="ECO:0000259" key="1">
    <source>
        <dbReference type="Pfam" id="PF16804"/>
    </source>
</evidence>